<gene>
    <name evidence="4" type="ORF">ACAT0790_LOCUS5947</name>
</gene>
<evidence type="ECO:0000313" key="4">
    <source>
        <dbReference type="EMBL" id="CAD9097963.1"/>
    </source>
</evidence>
<dbReference type="SMART" id="SM00320">
    <property type="entry name" value="WD40"/>
    <property type="match status" value="2"/>
</dbReference>
<dbReference type="Gene3D" id="2.130.10.10">
    <property type="entry name" value="YVTN repeat-like/Quinoprotein amine dehydrogenase"/>
    <property type="match status" value="1"/>
</dbReference>
<dbReference type="AlphaFoldDB" id="A0A7S1L984"/>
<evidence type="ECO:0000256" key="3">
    <source>
        <dbReference type="PROSITE-ProRule" id="PRU00221"/>
    </source>
</evidence>
<dbReference type="InterPro" id="IPR001680">
    <property type="entry name" value="WD40_rpt"/>
</dbReference>
<sequence length="110" mass="11287">MGTSVIGGFESGAIHMWDTIEQEPSVKATIAGDTRGGCSLCLAPLSSSRVASGHIGDSLLRIWDPKMDHSIAQLRGHGGAIRAVTALPGGGLGSGSQDGTVKIWEPVPTH</sequence>
<dbReference type="PROSITE" id="PS50082">
    <property type="entry name" value="WD_REPEATS_2"/>
    <property type="match status" value="1"/>
</dbReference>
<accession>A0A7S1L984</accession>
<keyword evidence="1 3" id="KW-0853">WD repeat</keyword>
<dbReference type="Pfam" id="PF00400">
    <property type="entry name" value="WD40"/>
    <property type="match status" value="1"/>
</dbReference>
<evidence type="ECO:0000256" key="2">
    <source>
        <dbReference type="ARBA" id="ARBA00022737"/>
    </source>
</evidence>
<dbReference type="InterPro" id="IPR036322">
    <property type="entry name" value="WD40_repeat_dom_sf"/>
</dbReference>
<feature type="repeat" description="WD" evidence="3">
    <location>
        <begin position="74"/>
        <end position="105"/>
    </location>
</feature>
<evidence type="ECO:0008006" key="5">
    <source>
        <dbReference type="Google" id="ProtNLM"/>
    </source>
</evidence>
<dbReference type="PANTHER" id="PTHR19848:SF8">
    <property type="entry name" value="F-BOX AND WD REPEAT DOMAIN CONTAINING 7"/>
    <property type="match status" value="1"/>
</dbReference>
<dbReference type="InterPro" id="IPR015943">
    <property type="entry name" value="WD40/YVTN_repeat-like_dom_sf"/>
</dbReference>
<name>A0A7S1L984_ALECA</name>
<keyword evidence="2" id="KW-0677">Repeat</keyword>
<proteinExistence type="predicted"/>
<reference evidence="4" key="1">
    <citation type="submission" date="2021-01" db="EMBL/GenBank/DDBJ databases">
        <authorList>
            <person name="Corre E."/>
            <person name="Pelletier E."/>
            <person name="Niang G."/>
            <person name="Scheremetjew M."/>
            <person name="Finn R."/>
            <person name="Kale V."/>
            <person name="Holt S."/>
            <person name="Cochrane G."/>
            <person name="Meng A."/>
            <person name="Brown T."/>
            <person name="Cohen L."/>
        </authorList>
    </citation>
    <scope>NUCLEOTIDE SEQUENCE</scope>
    <source>
        <strain evidence="4">OF101</strain>
    </source>
</reference>
<dbReference type="PANTHER" id="PTHR19848">
    <property type="entry name" value="WD40 REPEAT PROTEIN"/>
    <property type="match status" value="1"/>
</dbReference>
<protein>
    <recommendedName>
        <fullName evidence="5">Guanine nucleotide-binding protein subunit beta-like protein</fullName>
    </recommendedName>
</protein>
<evidence type="ECO:0000256" key="1">
    <source>
        <dbReference type="ARBA" id="ARBA00022574"/>
    </source>
</evidence>
<dbReference type="PROSITE" id="PS50294">
    <property type="entry name" value="WD_REPEATS_REGION"/>
    <property type="match status" value="1"/>
</dbReference>
<organism evidence="4">
    <name type="scientific">Alexandrium catenella</name>
    <name type="common">Red tide dinoflagellate</name>
    <name type="synonym">Gonyaulax catenella</name>
    <dbReference type="NCBI Taxonomy" id="2925"/>
    <lineage>
        <taxon>Eukaryota</taxon>
        <taxon>Sar</taxon>
        <taxon>Alveolata</taxon>
        <taxon>Dinophyceae</taxon>
        <taxon>Gonyaulacales</taxon>
        <taxon>Pyrocystaceae</taxon>
        <taxon>Alexandrium</taxon>
    </lineage>
</organism>
<dbReference type="SUPFAM" id="SSF50978">
    <property type="entry name" value="WD40 repeat-like"/>
    <property type="match status" value="1"/>
</dbReference>
<dbReference type="EMBL" id="HBGE01010049">
    <property type="protein sequence ID" value="CAD9097963.1"/>
    <property type="molecule type" value="Transcribed_RNA"/>
</dbReference>